<feature type="compositionally biased region" description="Polar residues" evidence="1">
    <location>
        <begin position="65"/>
        <end position="83"/>
    </location>
</feature>
<comment type="caution">
    <text evidence="2">The sequence shown here is derived from an EMBL/GenBank/DDBJ whole genome shotgun (WGS) entry which is preliminary data.</text>
</comment>
<dbReference type="GeneID" id="9526597"/>
<dbReference type="KEGG" id="abe:ARB_01139"/>
<accession>D4AY70</accession>
<dbReference type="HOGENOM" id="CLU_796860_0_0_1"/>
<organism evidence="2 3">
    <name type="scientific">Arthroderma benhamiae (strain ATCC MYA-4681 / CBS 112371)</name>
    <name type="common">Trichophyton mentagrophytes</name>
    <dbReference type="NCBI Taxonomy" id="663331"/>
    <lineage>
        <taxon>Eukaryota</taxon>
        <taxon>Fungi</taxon>
        <taxon>Dikarya</taxon>
        <taxon>Ascomycota</taxon>
        <taxon>Pezizomycotina</taxon>
        <taxon>Eurotiomycetes</taxon>
        <taxon>Eurotiomycetidae</taxon>
        <taxon>Onygenales</taxon>
        <taxon>Arthrodermataceae</taxon>
        <taxon>Trichophyton</taxon>
    </lineage>
</organism>
<feature type="compositionally biased region" description="Basic and acidic residues" evidence="1">
    <location>
        <begin position="103"/>
        <end position="114"/>
    </location>
</feature>
<evidence type="ECO:0000313" key="3">
    <source>
        <dbReference type="Proteomes" id="UP000008866"/>
    </source>
</evidence>
<reference evidence="3" key="1">
    <citation type="journal article" date="2011" name="Genome Biol.">
        <title>Comparative and functional genomics provide insights into the pathogenicity of dermatophytic fungi.</title>
        <authorList>
            <person name="Burmester A."/>
            <person name="Shelest E."/>
            <person name="Gloeckner G."/>
            <person name="Heddergott C."/>
            <person name="Schindler S."/>
            <person name="Staib P."/>
            <person name="Heidel A."/>
            <person name="Felder M."/>
            <person name="Petzold A."/>
            <person name="Szafranski K."/>
            <person name="Feuermann M."/>
            <person name="Pedruzzi I."/>
            <person name="Priebe S."/>
            <person name="Groth M."/>
            <person name="Winkler R."/>
            <person name="Li W."/>
            <person name="Kniemeyer O."/>
            <person name="Schroeckh V."/>
            <person name="Hertweck C."/>
            <person name="Hube B."/>
            <person name="White T.C."/>
            <person name="Platzer M."/>
            <person name="Guthke R."/>
            <person name="Heitman J."/>
            <person name="Woestemeyer J."/>
            <person name="Zipfel P.F."/>
            <person name="Monod M."/>
            <person name="Brakhage A.A."/>
        </authorList>
    </citation>
    <scope>NUCLEOTIDE SEQUENCE [LARGE SCALE GENOMIC DNA]</scope>
    <source>
        <strain evidence="3">ATCC MYA-4681 / CBS 112371</strain>
    </source>
</reference>
<sequence>MLSEDEEEDEEEEEEEDAAGAEESKHLSSASSNSRKRKKIAMIVTVRAAARPVRLVQRPLPQARDASSSIYSQRHQRPRSQLQPAPANPLNPCRQDGRSSSIKSKEDAREEKPPSNRRPSTRSSFCFSFKKNAETGFWRPNFMPCTYVYPTASPGPQTKAAPATGSQLILYFCMPFRQKGVSPCSAVLGANNSFVGIKQSASILRTLHMIRGTAICSDLILSTRRKTPLRDADCWGEVATSTTTSHRQPPVATAQEVCLLVLLVQLGAFARIEPRGGLPLGRKIEGELVDEVIPTATLRYRPAYQQRYNLVGDAPEICPKGHQSSMAQRRVSFLAHGFIIIHKTVFLF</sequence>
<dbReference type="Proteomes" id="UP000008866">
    <property type="component" value="Unassembled WGS sequence"/>
</dbReference>
<dbReference type="EMBL" id="ABSU01000018">
    <property type="protein sequence ID" value="EFE31886.1"/>
    <property type="molecule type" value="Genomic_DNA"/>
</dbReference>
<protein>
    <submittedName>
        <fullName evidence="2">Uncharacterized protein</fullName>
    </submittedName>
</protein>
<feature type="region of interest" description="Disordered" evidence="1">
    <location>
        <begin position="1"/>
        <end position="123"/>
    </location>
</feature>
<keyword evidence="3" id="KW-1185">Reference proteome</keyword>
<feature type="compositionally biased region" description="Acidic residues" evidence="1">
    <location>
        <begin position="1"/>
        <end position="20"/>
    </location>
</feature>
<gene>
    <name evidence="2" type="ORF">ARB_01139</name>
</gene>
<name>D4AY70_ARTBC</name>
<evidence type="ECO:0000313" key="2">
    <source>
        <dbReference type="EMBL" id="EFE31886.1"/>
    </source>
</evidence>
<dbReference type="RefSeq" id="XP_003012526.1">
    <property type="nucleotide sequence ID" value="XM_003012480.1"/>
</dbReference>
<evidence type="ECO:0000256" key="1">
    <source>
        <dbReference type="SAM" id="MobiDB-lite"/>
    </source>
</evidence>
<dbReference type="AlphaFoldDB" id="D4AY70"/>
<proteinExistence type="predicted"/>